<feature type="domain" description="Mur ligase C-terminal" evidence="1">
    <location>
        <begin position="426"/>
        <end position="554"/>
    </location>
</feature>
<dbReference type="InterPro" id="IPR004101">
    <property type="entry name" value="Mur_ligase_C"/>
</dbReference>
<dbReference type="Pfam" id="PF02875">
    <property type="entry name" value="Mur_ligase_C"/>
    <property type="match status" value="1"/>
</dbReference>
<dbReference type="Gene3D" id="3.90.190.20">
    <property type="entry name" value="Mur ligase, C-terminal domain"/>
    <property type="match status" value="1"/>
</dbReference>
<dbReference type="PANTHER" id="PTHR23135">
    <property type="entry name" value="MUR LIGASE FAMILY MEMBER"/>
    <property type="match status" value="1"/>
</dbReference>
<dbReference type="Proteomes" id="UP000292627">
    <property type="component" value="Unassembled WGS sequence"/>
</dbReference>
<protein>
    <submittedName>
        <fullName evidence="3">Mur ligase</fullName>
    </submittedName>
</protein>
<dbReference type="Gene3D" id="3.40.1190.10">
    <property type="entry name" value="Mur-like, catalytic domain"/>
    <property type="match status" value="1"/>
</dbReference>
<accession>A0A4Q8L8F9</accession>
<organism evidence="3 4">
    <name type="scientific">Pseudoxanthomonas winnipegensis</name>
    <dbReference type="NCBI Taxonomy" id="2480810"/>
    <lineage>
        <taxon>Bacteria</taxon>
        <taxon>Pseudomonadati</taxon>
        <taxon>Pseudomonadota</taxon>
        <taxon>Gammaproteobacteria</taxon>
        <taxon>Lysobacterales</taxon>
        <taxon>Lysobacteraceae</taxon>
        <taxon>Pseudoxanthomonas</taxon>
    </lineage>
</organism>
<proteinExistence type="predicted"/>
<dbReference type="EMBL" id="SHMC01000004">
    <property type="protein sequence ID" value="TAA24377.1"/>
    <property type="molecule type" value="Genomic_DNA"/>
</dbReference>
<reference evidence="3 4" key="1">
    <citation type="submission" date="2019-02" db="EMBL/GenBank/DDBJ databases">
        <title>WGS of Pseudoxanthomonas species novum from clinical isolates.</title>
        <authorList>
            <person name="Bernier A.-M."/>
            <person name="Bernard K."/>
            <person name="Vachon A."/>
        </authorList>
    </citation>
    <scope>NUCLEOTIDE SEQUENCE [LARGE SCALE GENOMIC DNA]</scope>
    <source>
        <strain evidence="3 4">NML171200</strain>
    </source>
</reference>
<dbReference type="GO" id="GO:0005524">
    <property type="term" value="F:ATP binding"/>
    <property type="evidence" value="ECO:0007669"/>
    <property type="project" value="InterPro"/>
</dbReference>
<dbReference type="InterPro" id="IPR036615">
    <property type="entry name" value="Mur_ligase_C_dom_sf"/>
</dbReference>
<dbReference type="GO" id="GO:0016881">
    <property type="term" value="F:acid-amino acid ligase activity"/>
    <property type="evidence" value="ECO:0007669"/>
    <property type="project" value="InterPro"/>
</dbReference>
<dbReference type="InterPro" id="IPR013221">
    <property type="entry name" value="Mur_ligase_cen"/>
</dbReference>
<dbReference type="SUPFAM" id="SSF53244">
    <property type="entry name" value="MurD-like peptide ligases, peptide-binding domain"/>
    <property type="match status" value="1"/>
</dbReference>
<sequence>MQVLPYRQARRLTGPNVYFADTGTALESAAGQAFDLDALRRWDALVREGAARLGWPAGARYRHRHASGATLAFSAPLDQLHTATALNIWAWWIASDSPAEPLHAPGDAATWDIAQGLRTLQASAAAEAQPTLLALQRKARARALPFLLDEDELTLGSGSGARSWFVDELPDPAHVPWPRLHRIPTALVTGSNGKTTTTRLLAALCQAQAGDTAYCCTDGVFFQGQALDSGDFSGPAGAREALRQGQARAAVLETARGGLLRHGLAVEQADVAVVTNVAHDHFGEFGVHDLHTLAQVKLSVARAVGVGAHLVLNADDAFLRTQSTALSCPLAWFALDFDQPLLRLHRALGKPTCGVRDAHLWLALAGVEHDLGPTAAMPLSLGDRARYNLGNLAAGVLAGALLGIAPATIARVLARFGQDPDDNPGRLQQWMFGSTRVVVDYAHNPEGLRSLLDALDASRRGGRLGLLLGHAGNRQDEDLRAVAHVAAAYAPERVILKELPGYARGRDADAVPALMHAQLLAEGLDPQRVQLQPDEVQAARSLLAWASESDLLVLPVHELANRAQVVALLDGMAASGWRAGTAVPEQAVVRVG</sequence>
<dbReference type="PANTHER" id="PTHR23135:SF18">
    <property type="entry name" value="CYANOPHYCIN SYNTHETASE"/>
    <property type="match status" value="1"/>
</dbReference>
<dbReference type="OrthoDB" id="9803907at2"/>
<evidence type="ECO:0000313" key="3">
    <source>
        <dbReference type="EMBL" id="TAA24377.1"/>
    </source>
</evidence>
<dbReference type="RefSeq" id="WP_130551716.1">
    <property type="nucleotide sequence ID" value="NZ_SHMC01000004.1"/>
</dbReference>
<gene>
    <name evidence="3" type="ORF">EA660_11610</name>
</gene>
<evidence type="ECO:0000259" key="1">
    <source>
        <dbReference type="Pfam" id="PF02875"/>
    </source>
</evidence>
<feature type="domain" description="Mur ligase central" evidence="2">
    <location>
        <begin position="188"/>
        <end position="325"/>
    </location>
</feature>
<dbReference type="SUPFAM" id="SSF53623">
    <property type="entry name" value="MurD-like peptide ligases, catalytic domain"/>
    <property type="match status" value="1"/>
</dbReference>
<evidence type="ECO:0000313" key="4">
    <source>
        <dbReference type="Proteomes" id="UP000292627"/>
    </source>
</evidence>
<comment type="caution">
    <text evidence="3">The sequence shown here is derived from an EMBL/GenBank/DDBJ whole genome shotgun (WGS) entry which is preliminary data.</text>
</comment>
<dbReference type="AlphaFoldDB" id="A0A4Q8L8F9"/>
<dbReference type="InterPro" id="IPR036565">
    <property type="entry name" value="Mur-like_cat_sf"/>
</dbReference>
<keyword evidence="3" id="KW-0436">Ligase</keyword>
<evidence type="ECO:0000259" key="2">
    <source>
        <dbReference type="Pfam" id="PF08245"/>
    </source>
</evidence>
<name>A0A4Q8L8F9_9GAMM</name>
<dbReference type="Pfam" id="PF08245">
    <property type="entry name" value="Mur_ligase_M"/>
    <property type="match status" value="1"/>
</dbReference>